<dbReference type="EMBL" id="DVJJ01000080">
    <property type="protein sequence ID" value="HIS64798.1"/>
    <property type="molecule type" value="Genomic_DNA"/>
</dbReference>
<evidence type="ECO:0000313" key="1">
    <source>
        <dbReference type="EMBL" id="HIS64798.1"/>
    </source>
</evidence>
<protein>
    <submittedName>
        <fullName evidence="1">Phage portal protein</fullName>
    </submittedName>
</protein>
<dbReference type="InterPro" id="IPR006427">
    <property type="entry name" value="Portal_HK97"/>
</dbReference>
<gene>
    <name evidence="1" type="ORF">IAA83_05435</name>
</gene>
<dbReference type="NCBIfam" id="TIGR01537">
    <property type="entry name" value="portal_HK97"/>
    <property type="match status" value="1"/>
</dbReference>
<accession>A0A9D1F9I6</accession>
<sequence length="434" mass="48316">MSVSNGLRAVARSPSGGQRVQNAITVDTLTAAGALPVGEAGNETFARKLSAVDRCIEILSDSMAKLPTYCVDRASRERVDLPLLEVLNVRPNEAMTPFIRKKLLETSRLVTGNGYDWIIRDPYTAQVRELIPLPGHLVTPWRDTNGRVWYHVCHPYNGSVFTLSSADICHYKGATRDGLKGISVLRRASEVIASARARQQHDLSYYQHGGQPSGVLKTDADLSGYAKNETGDILRRADGTAVTLKDQLRSEWERVHSGPTNAFKLAVLDYGLDYKPLAISNRDAQFIESQEVAIRDIARYFGIPLYKLQEGKQSYSSNEQNAIEYVVSTLHPIVTQYEEETTWKLLFAGQVAAGLELRINMMAELRGDNAARGAWYKTMWEIGGFSVNNIMQLEDMPDVEGGDERMASLNYVPLSIWKELSLQRNTNRNGGETT</sequence>
<organism evidence="1 2">
    <name type="scientific">Candidatus Avoscillospira avistercoris</name>
    <dbReference type="NCBI Taxonomy" id="2840707"/>
    <lineage>
        <taxon>Bacteria</taxon>
        <taxon>Bacillati</taxon>
        <taxon>Bacillota</taxon>
        <taxon>Clostridia</taxon>
        <taxon>Eubacteriales</taxon>
        <taxon>Oscillospiraceae</taxon>
        <taxon>Oscillospiraceae incertae sedis</taxon>
        <taxon>Candidatus Avoscillospira</taxon>
    </lineage>
</organism>
<reference evidence="1" key="1">
    <citation type="submission" date="2020-10" db="EMBL/GenBank/DDBJ databases">
        <authorList>
            <person name="Gilroy R."/>
        </authorList>
    </citation>
    <scope>NUCLEOTIDE SEQUENCE</scope>
    <source>
        <strain evidence="1">ChiBcec16-1751</strain>
    </source>
</reference>
<dbReference type="Pfam" id="PF04860">
    <property type="entry name" value="Phage_portal"/>
    <property type="match status" value="1"/>
</dbReference>
<evidence type="ECO:0000313" key="2">
    <source>
        <dbReference type="Proteomes" id="UP000886741"/>
    </source>
</evidence>
<proteinExistence type="predicted"/>
<name>A0A9D1F9I6_9FIRM</name>
<reference evidence="1" key="2">
    <citation type="journal article" date="2021" name="PeerJ">
        <title>Extensive microbial diversity within the chicken gut microbiome revealed by metagenomics and culture.</title>
        <authorList>
            <person name="Gilroy R."/>
            <person name="Ravi A."/>
            <person name="Getino M."/>
            <person name="Pursley I."/>
            <person name="Horton D.L."/>
            <person name="Alikhan N.F."/>
            <person name="Baker D."/>
            <person name="Gharbi K."/>
            <person name="Hall N."/>
            <person name="Watson M."/>
            <person name="Adriaenssens E.M."/>
            <person name="Foster-Nyarko E."/>
            <person name="Jarju S."/>
            <person name="Secka A."/>
            <person name="Antonio M."/>
            <person name="Oren A."/>
            <person name="Chaudhuri R.R."/>
            <person name="La Ragione R."/>
            <person name="Hildebrand F."/>
            <person name="Pallen M.J."/>
        </authorList>
    </citation>
    <scope>NUCLEOTIDE SEQUENCE</scope>
    <source>
        <strain evidence="1">ChiBcec16-1751</strain>
    </source>
</reference>
<dbReference type="Proteomes" id="UP000886741">
    <property type="component" value="Unassembled WGS sequence"/>
</dbReference>
<dbReference type="InterPro" id="IPR006944">
    <property type="entry name" value="Phage/GTA_portal"/>
</dbReference>
<comment type="caution">
    <text evidence="1">The sequence shown here is derived from an EMBL/GenBank/DDBJ whole genome shotgun (WGS) entry which is preliminary data.</text>
</comment>
<dbReference type="AlphaFoldDB" id="A0A9D1F9I6"/>